<dbReference type="InterPro" id="IPR019887">
    <property type="entry name" value="Tscrpt_reg_AsnC/Lrp_C"/>
</dbReference>
<dbReference type="SMART" id="SM00344">
    <property type="entry name" value="HTH_ASNC"/>
    <property type="match status" value="1"/>
</dbReference>
<dbReference type="SUPFAM" id="SSF54909">
    <property type="entry name" value="Dimeric alpha+beta barrel"/>
    <property type="match status" value="1"/>
</dbReference>
<keyword evidence="1" id="KW-0805">Transcription regulation</keyword>
<keyword evidence="6" id="KW-1185">Reference proteome</keyword>
<dbReference type="InterPro" id="IPR019888">
    <property type="entry name" value="Tscrpt_reg_AsnC-like"/>
</dbReference>
<reference evidence="5 6" key="1">
    <citation type="submission" date="2017-05" db="EMBL/GenBank/DDBJ databases">
        <authorList>
            <person name="Varghese N."/>
            <person name="Submissions S."/>
        </authorList>
    </citation>
    <scope>NUCLEOTIDE SEQUENCE [LARGE SCALE GENOMIC DNA]</scope>
    <source>
        <strain evidence="5 6">DSM 15949</strain>
    </source>
</reference>
<proteinExistence type="predicted"/>
<dbReference type="PRINTS" id="PR00033">
    <property type="entry name" value="HTHASNC"/>
</dbReference>
<dbReference type="Pfam" id="PF13412">
    <property type="entry name" value="HTH_24"/>
    <property type="match status" value="1"/>
</dbReference>
<keyword evidence="2" id="KW-0238">DNA-binding</keyword>
<protein>
    <submittedName>
        <fullName evidence="5">Transcriptional regulator, AsnC family</fullName>
    </submittedName>
</protein>
<evidence type="ECO:0000259" key="4">
    <source>
        <dbReference type="PROSITE" id="PS50956"/>
    </source>
</evidence>
<dbReference type="Gene3D" id="3.30.70.920">
    <property type="match status" value="1"/>
</dbReference>
<dbReference type="Pfam" id="PF01037">
    <property type="entry name" value="AsnC_trans_reg"/>
    <property type="match status" value="1"/>
</dbReference>
<dbReference type="PANTHER" id="PTHR30154:SF34">
    <property type="entry name" value="TRANSCRIPTIONAL REGULATOR AZLB"/>
    <property type="match status" value="1"/>
</dbReference>
<dbReference type="Proteomes" id="UP001157914">
    <property type="component" value="Unassembled WGS sequence"/>
</dbReference>
<sequence length="183" mass="20955">MSFKETICYVVFNSSNYMQCNKMKLDRLDRKILDVLQKDGRIANADLAEKVGLSASACLRRMRTLEEAGVIENYVALLDQKKLGRRMDVFVEISLTGQSRETLEAFERAVARSEEIMECFLMAGDADYILRIIAEDPLDFERIHRDHLTRLPGVLRMKSSFAIRPIVRRTAIPLPETIVISQT</sequence>
<dbReference type="InterPro" id="IPR011008">
    <property type="entry name" value="Dimeric_a/b-barrel"/>
</dbReference>
<evidence type="ECO:0000256" key="1">
    <source>
        <dbReference type="ARBA" id="ARBA00023015"/>
    </source>
</evidence>
<evidence type="ECO:0000256" key="2">
    <source>
        <dbReference type="ARBA" id="ARBA00023125"/>
    </source>
</evidence>
<dbReference type="SUPFAM" id="SSF46785">
    <property type="entry name" value="Winged helix' DNA-binding domain"/>
    <property type="match status" value="1"/>
</dbReference>
<name>A0ABY1NA10_9HYPH</name>
<dbReference type="EMBL" id="FXTT01000001">
    <property type="protein sequence ID" value="SMP04087.1"/>
    <property type="molecule type" value="Genomic_DNA"/>
</dbReference>
<dbReference type="Gene3D" id="1.10.10.10">
    <property type="entry name" value="Winged helix-like DNA-binding domain superfamily/Winged helix DNA-binding domain"/>
    <property type="match status" value="1"/>
</dbReference>
<organism evidence="5 6">
    <name type="scientific">Roseibium denhamense</name>
    <dbReference type="NCBI Taxonomy" id="76305"/>
    <lineage>
        <taxon>Bacteria</taxon>
        <taxon>Pseudomonadati</taxon>
        <taxon>Pseudomonadota</taxon>
        <taxon>Alphaproteobacteria</taxon>
        <taxon>Hyphomicrobiales</taxon>
        <taxon>Stappiaceae</taxon>
        <taxon>Roseibium</taxon>
    </lineage>
</organism>
<dbReference type="InterPro" id="IPR036390">
    <property type="entry name" value="WH_DNA-bd_sf"/>
</dbReference>
<feature type="domain" description="HTH asnC-type" evidence="4">
    <location>
        <begin position="25"/>
        <end position="86"/>
    </location>
</feature>
<dbReference type="InterPro" id="IPR000485">
    <property type="entry name" value="AsnC-type_HTH_dom"/>
</dbReference>
<comment type="caution">
    <text evidence="5">The sequence shown here is derived from an EMBL/GenBank/DDBJ whole genome shotgun (WGS) entry which is preliminary data.</text>
</comment>
<dbReference type="InterPro" id="IPR036388">
    <property type="entry name" value="WH-like_DNA-bd_sf"/>
</dbReference>
<accession>A0ABY1NA10</accession>
<dbReference type="CDD" id="cd00090">
    <property type="entry name" value="HTH_ARSR"/>
    <property type="match status" value="1"/>
</dbReference>
<evidence type="ECO:0000313" key="6">
    <source>
        <dbReference type="Proteomes" id="UP001157914"/>
    </source>
</evidence>
<dbReference type="PROSITE" id="PS50956">
    <property type="entry name" value="HTH_ASNC_2"/>
    <property type="match status" value="1"/>
</dbReference>
<gene>
    <name evidence="5" type="ORF">SAMN06265374_0578</name>
</gene>
<evidence type="ECO:0000313" key="5">
    <source>
        <dbReference type="EMBL" id="SMP04087.1"/>
    </source>
</evidence>
<keyword evidence="3" id="KW-0804">Transcription</keyword>
<evidence type="ECO:0000256" key="3">
    <source>
        <dbReference type="ARBA" id="ARBA00023163"/>
    </source>
</evidence>
<dbReference type="InterPro" id="IPR011991">
    <property type="entry name" value="ArsR-like_HTH"/>
</dbReference>
<dbReference type="PANTHER" id="PTHR30154">
    <property type="entry name" value="LEUCINE-RESPONSIVE REGULATORY PROTEIN"/>
    <property type="match status" value="1"/>
</dbReference>